<dbReference type="PANTHER" id="PTHR30349:SF81">
    <property type="entry name" value="TYROSINE RECOMBINASE XERC"/>
    <property type="match status" value="1"/>
</dbReference>
<organism evidence="8 9">
    <name type="scientific">Kineococcus endophyticus</name>
    <dbReference type="NCBI Taxonomy" id="1181883"/>
    <lineage>
        <taxon>Bacteria</taxon>
        <taxon>Bacillati</taxon>
        <taxon>Actinomycetota</taxon>
        <taxon>Actinomycetes</taxon>
        <taxon>Kineosporiales</taxon>
        <taxon>Kineosporiaceae</taxon>
        <taxon>Kineococcus</taxon>
    </lineage>
</organism>
<dbReference type="CDD" id="cd00397">
    <property type="entry name" value="DNA_BRE_C"/>
    <property type="match status" value="1"/>
</dbReference>
<dbReference type="InterPro" id="IPR044068">
    <property type="entry name" value="CB"/>
</dbReference>
<dbReference type="Pfam" id="PF00589">
    <property type="entry name" value="Phage_integrase"/>
    <property type="match status" value="1"/>
</dbReference>
<evidence type="ECO:0000313" key="8">
    <source>
        <dbReference type="EMBL" id="MEW9267835.1"/>
    </source>
</evidence>
<dbReference type="InterPro" id="IPR013762">
    <property type="entry name" value="Integrase-like_cat_sf"/>
</dbReference>
<dbReference type="Gene3D" id="1.10.443.10">
    <property type="entry name" value="Intergrase catalytic core"/>
    <property type="match status" value="1"/>
</dbReference>
<protein>
    <submittedName>
        <fullName evidence="8">Tyrosine-type recombinase/integrase</fullName>
    </submittedName>
</protein>
<evidence type="ECO:0000313" key="9">
    <source>
        <dbReference type="Proteomes" id="UP001555826"/>
    </source>
</evidence>
<dbReference type="EMBL" id="JBFNQN010000026">
    <property type="protein sequence ID" value="MEW9267835.1"/>
    <property type="molecule type" value="Genomic_DNA"/>
</dbReference>
<sequence>MTGERALSTAPTTIPATAVVPMVTVAPSLAVRPAPLDRLPGASGDDPFHRLAAAWLLGYGGHTQAAYRRDLSAWATWCQQLDVHPLAAQRFHVDAWVRHLTTQPQPRTGRPTSAATIARRLSALSRFYDYGIHDAQFLTHSPVASVRRPRVSDDSQAVGLTAEELRCLLAAAAAHSNRTHALVALLTFCGLRIGEALGADVSDYGHDHGHRVLRITRKGGKAARVPLPPPVVRALDDYLAETGTKPAGEALAEGTGASGRFEPRASGPLFLAAGGGRRYPYTSAYEQLGRLCRAVGLPRGVSPHSLRHSYATESLRLGAALQDVQDAMGHADPRTTRRYDRSRHNLDRSPNYLLSRSLTGEDAG</sequence>
<keyword evidence="9" id="KW-1185">Reference proteome</keyword>
<evidence type="ECO:0000256" key="2">
    <source>
        <dbReference type="ARBA" id="ARBA00023125"/>
    </source>
</evidence>
<name>A0ABV3PEA0_9ACTN</name>
<dbReference type="InterPro" id="IPR010998">
    <property type="entry name" value="Integrase_recombinase_N"/>
</dbReference>
<feature type="compositionally biased region" description="Basic and acidic residues" evidence="5">
    <location>
        <begin position="329"/>
        <end position="347"/>
    </location>
</feature>
<dbReference type="InterPro" id="IPR004107">
    <property type="entry name" value="Integrase_SAM-like_N"/>
</dbReference>
<dbReference type="Pfam" id="PF02899">
    <property type="entry name" value="Phage_int_SAM_1"/>
    <property type="match status" value="1"/>
</dbReference>
<reference evidence="8 9" key="1">
    <citation type="submission" date="2024-07" db="EMBL/GenBank/DDBJ databases">
        <authorList>
            <person name="Thanompreechachai J."/>
            <person name="Duangmal K."/>
        </authorList>
    </citation>
    <scope>NUCLEOTIDE SEQUENCE [LARGE SCALE GENOMIC DNA]</scope>
    <source>
        <strain evidence="8 9">KCTC 19886</strain>
    </source>
</reference>
<dbReference type="PANTHER" id="PTHR30349">
    <property type="entry name" value="PHAGE INTEGRASE-RELATED"/>
    <property type="match status" value="1"/>
</dbReference>
<dbReference type="InterPro" id="IPR050090">
    <property type="entry name" value="Tyrosine_recombinase_XerCD"/>
</dbReference>
<feature type="domain" description="Core-binding (CB)" evidence="7">
    <location>
        <begin position="46"/>
        <end position="132"/>
    </location>
</feature>
<dbReference type="InterPro" id="IPR011010">
    <property type="entry name" value="DNA_brk_join_enz"/>
</dbReference>
<proteinExistence type="predicted"/>
<evidence type="ECO:0000256" key="3">
    <source>
        <dbReference type="ARBA" id="ARBA00023172"/>
    </source>
</evidence>
<dbReference type="RefSeq" id="WP_367641346.1">
    <property type="nucleotide sequence ID" value="NZ_JBFNQN010000026.1"/>
</dbReference>
<dbReference type="Gene3D" id="1.10.150.130">
    <property type="match status" value="1"/>
</dbReference>
<evidence type="ECO:0000256" key="1">
    <source>
        <dbReference type="ARBA" id="ARBA00022908"/>
    </source>
</evidence>
<feature type="region of interest" description="Disordered" evidence="5">
    <location>
        <begin position="328"/>
        <end position="364"/>
    </location>
</feature>
<evidence type="ECO:0000259" key="6">
    <source>
        <dbReference type="PROSITE" id="PS51898"/>
    </source>
</evidence>
<keyword evidence="2 4" id="KW-0238">DNA-binding</keyword>
<dbReference type="SUPFAM" id="SSF56349">
    <property type="entry name" value="DNA breaking-rejoining enzymes"/>
    <property type="match status" value="1"/>
</dbReference>
<accession>A0ABV3PEA0</accession>
<evidence type="ECO:0000256" key="4">
    <source>
        <dbReference type="PROSITE-ProRule" id="PRU01248"/>
    </source>
</evidence>
<dbReference type="Proteomes" id="UP001555826">
    <property type="component" value="Unassembled WGS sequence"/>
</dbReference>
<evidence type="ECO:0000259" key="7">
    <source>
        <dbReference type="PROSITE" id="PS51900"/>
    </source>
</evidence>
<dbReference type="PROSITE" id="PS51900">
    <property type="entry name" value="CB"/>
    <property type="match status" value="1"/>
</dbReference>
<comment type="caution">
    <text evidence="8">The sequence shown here is derived from an EMBL/GenBank/DDBJ whole genome shotgun (WGS) entry which is preliminary data.</text>
</comment>
<evidence type="ECO:0000256" key="5">
    <source>
        <dbReference type="SAM" id="MobiDB-lite"/>
    </source>
</evidence>
<keyword evidence="1" id="KW-0229">DNA integration</keyword>
<dbReference type="InterPro" id="IPR002104">
    <property type="entry name" value="Integrase_catalytic"/>
</dbReference>
<keyword evidence="3" id="KW-0233">DNA recombination</keyword>
<feature type="domain" description="Tyr recombinase" evidence="6">
    <location>
        <begin position="155"/>
        <end position="354"/>
    </location>
</feature>
<dbReference type="PROSITE" id="PS51898">
    <property type="entry name" value="TYR_RECOMBINASE"/>
    <property type="match status" value="1"/>
</dbReference>
<gene>
    <name evidence="8" type="ORF">AB1207_24105</name>
</gene>